<comment type="similarity">
    <text evidence="2">Belongs to the TrkH potassium transport family.</text>
</comment>
<dbReference type="EMBL" id="VRYY01000806">
    <property type="protein sequence ID" value="MBG3878983.1"/>
    <property type="molecule type" value="Genomic_DNA"/>
</dbReference>
<feature type="transmembrane region" description="Helical" evidence="12">
    <location>
        <begin position="389"/>
        <end position="414"/>
    </location>
</feature>
<comment type="subcellular location">
    <subcellularLocation>
        <location evidence="1">Cell inner membrane</location>
        <topology evidence="1">Multi-pass membrane protein</topology>
    </subcellularLocation>
</comment>
<dbReference type="InterPro" id="IPR003445">
    <property type="entry name" value="Cat_transpt"/>
</dbReference>
<keyword evidence="5" id="KW-0997">Cell inner membrane</keyword>
<keyword evidence="8" id="KW-0630">Potassium</keyword>
<dbReference type="PIRSF" id="PIRSF006247">
    <property type="entry name" value="TrkH"/>
    <property type="match status" value="1"/>
</dbReference>
<keyword evidence="11 12" id="KW-0472">Membrane</keyword>
<proteinExistence type="inferred from homology"/>
<dbReference type="RefSeq" id="WP_196610760.1">
    <property type="nucleotide sequence ID" value="NZ_VRYY01000806.1"/>
</dbReference>
<evidence type="ECO:0000256" key="8">
    <source>
        <dbReference type="ARBA" id="ARBA00022958"/>
    </source>
</evidence>
<protein>
    <submittedName>
        <fullName evidence="13">TrkH family potassium uptake protein</fullName>
    </submittedName>
</protein>
<evidence type="ECO:0000256" key="9">
    <source>
        <dbReference type="ARBA" id="ARBA00022989"/>
    </source>
</evidence>
<dbReference type="InterPro" id="IPR004772">
    <property type="entry name" value="TrkH"/>
</dbReference>
<feature type="transmembrane region" description="Helical" evidence="12">
    <location>
        <begin position="38"/>
        <end position="58"/>
    </location>
</feature>
<keyword evidence="6" id="KW-0633">Potassium transport</keyword>
<evidence type="ECO:0000256" key="5">
    <source>
        <dbReference type="ARBA" id="ARBA00022519"/>
    </source>
</evidence>
<dbReference type="NCBIfam" id="TIGR00933">
    <property type="entry name" value="2a38"/>
    <property type="match status" value="1"/>
</dbReference>
<keyword evidence="10" id="KW-0406">Ion transport</keyword>
<evidence type="ECO:0000256" key="11">
    <source>
        <dbReference type="ARBA" id="ARBA00023136"/>
    </source>
</evidence>
<evidence type="ECO:0000313" key="14">
    <source>
        <dbReference type="Proteomes" id="UP001194469"/>
    </source>
</evidence>
<sequence length="481" mass="51411">MHARTVCHAVGALLCCLAASMAVPLGVGLWYGDAGVWPLFHSLWATGLAGSLLMLGWRRGRDWSLNHREGIAIVALGWLVAGVAGGAPYVLAGICGWTDALFESVSGFTTTGASILTDIEAVAPSLLFWRSFTHWLGGMGIIVLSLAVLPFLGVGGMQLYRAEVPGPTPDKLKPRIKDTAAVLWQVYLLLTLAQTGLLWAGGMNLFDASTHTFATLATGGFSTRNASVGYYDSPFIQWTITIFMFLAGANFALHFKVLQGRPGALLRDAEFRFYAVLVAGATLVIAAGLYSGHYADAESSLRAAAFQVVSICTTTGFATADYEVWPHLAQGLLLFFMFLGGCAGSTGGGLKCMRVMVLLRLAHQELFRLVHPRAVRHLKLGGRTVPPDVVSGVVGFFVLYVSVFAGVGIILTALGMDVLTAFSATASCLGNVGPAFGSLGPTENYAHLPGLAKWLLSLCMLLGRLEIYTILVLFLPEYWRR</sequence>
<feature type="transmembrane region" description="Helical" evidence="12">
    <location>
        <begin position="332"/>
        <end position="350"/>
    </location>
</feature>
<evidence type="ECO:0000256" key="2">
    <source>
        <dbReference type="ARBA" id="ARBA00009137"/>
    </source>
</evidence>
<feature type="transmembrane region" description="Helical" evidence="12">
    <location>
        <begin position="235"/>
        <end position="253"/>
    </location>
</feature>
<dbReference type="PANTHER" id="PTHR32024">
    <property type="entry name" value="TRK SYSTEM POTASSIUM UPTAKE PROTEIN TRKG-RELATED"/>
    <property type="match status" value="1"/>
</dbReference>
<organism evidence="13 14">
    <name type="scientific">Nitratidesulfovibrio oxamicus</name>
    <dbReference type="NCBI Taxonomy" id="32016"/>
    <lineage>
        <taxon>Bacteria</taxon>
        <taxon>Pseudomonadati</taxon>
        <taxon>Thermodesulfobacteriota</taxon>
        <taxon>Desulfovibrionia</taxon>
        <taxon>Desulfovibrionales</taxon>
        <taxon>Desulfovibrionaceae</taxon>
        <taxon>Nitratidesulfovibrio</taxon>
    </lineage>
</organism>
<reference evidence="13 14" key="1">
    <citation type="submission" date="2019-08" db="EMBL/GenBank/DDBJ databases">
        <authorList>
            <person name="Luo N."/>
        </authorList>
    </citation>
    <scope>NUCLEOTIDE SEQUENCE [LARGE SCALE GENOMIC DNA]</scope>
    <source>
        <strain evidence="13 14">NCIMB 9442</strain>
    </source>
</reference>
<keyword evidence="7 12" id="KW-0812">Transmembrane</keyword>
<comment type="caution">
    <text evidence="13">The sequence shown here is derived from an EMBL/GenBank/DDBJ whole genome shotgun (WGS) entry which is preliminary data.</text>
</comment>
<keyword evidence="14" id="KW-1185">Reference proteome</keyword>
<evidence type="ECO:0000256" key="1">
    <source>
        <dbReference type="ARBA" id="ARBA00004429"/>
    </source>
</evidence>
<evidence type="ECO:0000256" key="7">
    <source>
        <dbReference type="ARBA" id="ARBA00022692"/>
    </source>
</evidence>
<feature type="transmembrane region" description="Helical" evidence="12">
    <location>
        <begin position="135"/>
        <end position="160"/>
    </location>
</feature>
<evidence type="ECO:0000256" key="12">
    <source>
        <dbReference type="SAM" id="Phobius"/>
    </source>
</evidence>
<feature type="transmembrane region" description="Helical" evidence="12">
    <location>
        <begin position="273"/>
        <end position="292"/>
    </location>
</feature>
<evidence type="ECO:0000313" key="13">
    <source>
        <dbReference type="EMBL" id="MBG3878983.1"/>
    </source>
</evidence>
<evidence type="ECO:0000256" key="6">
    <source>
        <dbReference type="ARBA" id="ARBA00022538"/>
    </source>
</evidence>
<keyword evidence="3" id="KW-0813">Transport</keyword>
<dbReference type="Proteomes" id="UP001194469">
    <property type="component" value="Unassembled WGS sequence"/>
</dbReference>
<evidence type="ECO:0000256" key="10">
    <source>
        <dbReference type="ARBA" id="ARBA00023065"/>
    </source>
</evidence>
<dbReference type="PANTHER" id="PTHR32024:SF2">
    <property type="entry name" value="TRK SYSTEM POTASSIUM UPTAKE PROTEIN TRKG-RELATED"/>
    <property type="match status" value="1"/>
</dbReference>
<name>A0ABS0JB93_9BACT</name>
<dbReference type="Pfam" id="PF02386">
    <property type="entry name" value="TrkH"/>
    <property type="match status" value="1"/>
</dbReference>
<feature type="transmembrane region" description="Helical" evidence="12">
    <location>
        <begin position="181"/>
        <end position="200"/>
    </location>
</feature>
<gene>
    <name evidence="13" type="ORF">FVW20_18790</name>
</gene>
<keyword evidence="9 12" id="KW-1133">Transmembrane helix</keyword>
<evidence type="ECO:0000256" key="4">
    <source>
        <dbReference type="ARBA" id="ARBA00022475"/>
    </source>
</evidence>
<keyword evidence="4" id="KW-1003">Cell membrane</keyword>
<feature type="transmembrane region" description="Helical" evidence="12">
    <location>
        <begin position="454"/>
        <end position="475"/>
    </location>
</feature>
<evidence type="ECO:0000256" key="3">
    <source>
        <dbReference type="ARBA" id="ARBA00022448"/>
    </source>
</evidence>
<accession>A0ABS0JB93</accession>
<feature type="transmembrane region" description="Helical" evidence="12">
    <location>
        <begin position="70"/>
        <end position="91"/>
    </location>
</feature>